<dbReference type="Gene3D" id="2.20.25.10">
    <property type="match status" value="1"/>
</dbReference>
<dbReference type="InterPro" id="IPR012164">
    <property type="entry name" value="Rpa12/Rpb9/Rpc10/TFS"/>
</dbReference>
<evidence type="ECO:0000256" key="6">
    <source>
        <dbReference type="PIRSR" id="PIRSR005586-2"/>
    </source>
</evidence>
<dbReference type="KEGG" id="dpp:DICPUDRAFT_37036"/>
<dbReference type="PANTHER" id="PTHR11239">
    <property type="entry name" value="DNA-DIRECTED RNA POLYMERASE"/>
    <property type="match status" value="1"/>
</dbReference>
<dbReference type="eggNOG" id="KOG2906">
    <property type="taxonomic scope" value="Eukaryota"/>
</dbReference>
<organism evidence="9 10">
    <name type="scientific">Dictyostelium purpureum</name>
    <name type="common">Slime mold</name>
    <dbReference type="NCBI Taxonomy" id="5786"/>
    <lineage>
        <taxon>Eukaryota</taxon>
        <taxon>Amoebozoa</taxon>
        <taxon>Evosea</taxon>
        <taxon>Eumycetozoa</taxon>
        <taxon>Dictyostelia</taxon>
        <taxon>Dictyosteliales</taxon>
        <taxon>Dictyosteliaceae</taxon>
        <taxon>Dictyostelium</taxon>
    </lineage>
</organism>
<dbReference type="EMBL" id="GL871151">
    <property type="protein sequence ID" value="EGC33247.1"/>
    <property type="molecule type" value="Genomic_DNA"/>
</dbReference>
<evidence type="ECO:0000313" key="10">
    <source>
        <dbReference type="Proteomes" id="UP000001064"/>
    </source>
</evidence>
<keyword evidence="1 5" id="KW-0479">Metal-binding</keyword>
<feature type="binding site" evidence="5">
    <location>
        <position position="102"/>
    </location>
    <ligand>
        <name>Zn(2+)</name>
        <dbReference type="ChEBI" id="CHEBI:29105"/>
        <label>2</label>
    </ligand>
</feature>
<dbReference type="OMA" id="MEFCDEC"/>
<feature type="binding site" evidence="5">
    <location>
        <position position="27"/>
    </location>
    <ligand>
        <name>Zn(2+)</name>
        <dbReference type="ChEBI" id="CHEBI:29105"/>
        <label>1</label>
    </ligand>
</feature>
<keyword evidence="2 6" id="KW-0863">Zinc-finger</keyword>
<keyword evidence="4 7" id="KW-0804">Transcription</keyword>
<keyword evidence="3 5" id="KW-0862">Zinc</keyword>
<dbReference type="OrthoDB" id="282152at2759"/>
<dbReference type="PIRSF" id="PIRSF005586">
    <property type="entry name" value="RNApol_RpoM"/>
    <property type="match status" value="1"/>
</dbReference>
<sequence>MLFCPLCANMLLVEPDITDTRFYCQTCPYVFHIKNKVVTKVPLVRKVVDSDVFGGEEAWKSADQVEVECPVCHHKRAGIIDIQVSLAPEPKTSFLRCRNPSCEHQWQKK</sequence>
<feature type="binding site" evidence="5">
    <location>
        <position position="24"/>
    </location>
    <ligand>
        <name>Zn(2+)</name>
        <dbReference type="ChEBI" id="CHEBI:29105"/>
        <label>1</label>
    </ligand>
</feature>
<feature type="binding site" evidence="5">
    <location>
        <position position="4"/>
    </location>
    <ligand>
        <name>Zn(2+)</name>
        <dbReference type="ChEBI" id="CHEBI:29105"/>
        <label>1</label>
    </ligand>
</feature>
<evidence type="ECO:0000256" key="4">
    <source>
        <dbReference type="PIRNR" id="PIRNR005586"/>
    </source>
</evidence>
<gene>
    <name evidence="9" type="ORF">DICPUDRAFT_37036</name>
</gene>
<dbReference type="InParanoid" id="F0ZS39"/>
<dbReference type="PANTHER" id="PTHR11239:SF12">
    <property type="entry name" value="DNA-DIRECTED RNA POLYMERASE III SUBUNIT RPC10"/>
    <property type="match status" value="1"/>
</dbReference>
<comment type="subcellular location">
    <subcellularLocation>
        <location evidence="4">Nucleus</location>
    </subcellularLocation>
</comment>
<dbReference type="SMART" id="SM00661">
    <property type="entry name" value="RPOL9"/>
    <property type="match status" value="1"/>
</dbReference>
<keyword evidence="10" id="KW-1185">Reference proteome</keyword>
<feature type="domain" description="TFIIS-type" evidence="8">
    <location>
        <begin position="65"/>
        <end position="107"/>
    </location>
</feature>
<dbReference type="STRING" id="5786.F0ZS39"/>
<dbReference type="GeneID" id="10504596"/>
<evidence type="ECO:0000256" key="7">
    <source>
        <dbReference type="RuleBase" id="RU003474"/>
    </source>
</evidence>
<accession>F0ZS39</accession>
<keyword evidence="4 7" id="KW-0240">DNA-directed RNA polymerase</keyword>
<dbReference type="GO" id="GO:0003899">
    <property type="term" value="F:DNA-directed RNA polymerase activity"/>
    <property type="evidence" value="ECO:0007669"/>
    <property type="project" value="InterPro"/>
</dbReference>
<dbReference type="InterPro" id="IPR001529">
    <property type="entry name" value="Zn_ribbon_RPB9"/>
</dbReference>
<protein>
    <recommendedName>
        <fullName evidence="4">DNA-directed RNA polymerase subunit</fullName>
    </recommendedName>
</protein>
<dbReference type="PROSITE" id="PS51133">
    <property type="entry name" value="ZF_TFIIS_2"/>
    <property type="match status" value="1"/>
</dbReference>
<evidence type="ECO:0000313" key="9">
    <source>
        <dbReference type="EMBL" id="EGC33247.1"/>
    </source>
</evidence>
<dbReference type="Pfam" id="PF02150">
    <property type="entry name" value="Zn_ribbon_RPB9"/>
    <property type="match status" value="1"/>
</dbReference>
<dbReference type="RefSeq" id="XP_003290240.1">
    <property type="nucleotide sequence ID" value="XM_003290192.1"/>
</dbReference>
<dbReference type="GO" id="GO:0003676">
    <property type="term" value="F:nucleic acid binding"/>
    <property type="evidence" value="ECO:0007669"/>
    <property type="project" value="InterPro"/>
</dbReference>
<reference evidence="10" key="1">
    <citation type="journal article" date="2011" name="Genome Biol.">
        <title>Comparative genomics of the social amoebae Dictyostelium discoideum and Dictyostelium purpureum.</title>
        <authorList>
            <consortium name="US DOE Joint Genome Institute (JGI-PGF)"/>
            <person name="Sucgang R."/>
            <person name="Kuo A."/>
            <person name="Tian X."/>
            <person name="Salerno W."/>
            <person name="Parikh A."/>
            <person name="Feasley C.L."/>
            <person name="Dalin E."/>
            <person name="Tu H."/>
            <person name="Huang E."/>
            <person name="Barry K."/>
            <person name="Lindquist E."/>
            <person name="Shapiro H."/>
            <person name="Bruce D."/>
            <person name="Schmutz J."/>
            <person name="Salamov A."/>
            <person name="Fey P."/>
            <person name="Gaudet P."/>
            <person name="Anjard C."/>
            <person name="Babu M.M."/>
            <person name="Basu S."/>
            <person name="Bushmanova Y."/>
            <person name="van der Wel H."/>
            <person name="Katoh-Kurasawa M."/>
            <person name="Dinh C."/>
            <person name="Coutinho P.M."/>
            <person name="Saito T."/>
            <person name="Elias M."/>
            <person name="Schaap P."/>
            <person name="Kay R.R."/>
            <person name="Henrissat B."/>
            <person name="Eichinger L."/>
            <person name="Rivero F."/>
            <person name="Putnam N.H."/>
            <person name="West C.M."/>
            <person name="Loomis W.F."/>
            <person name="Chisholm R.L."/>
            <person name="Shaulsky G."/>
            <person name="Strassmann J.E."/>
            <person name="Queller D.C."/>
            <person name="Kuspa A."/>
            <person name="Grigoriev I.V."/>
        </authorList>
    </citation>
    <scope>NUCLEOTIDE SEQUENCE [LARGE SCALE GENOMIC DNA]</scope>
    <source>
        <strain evidence="10">QSDP1</strain>
    </source>
</reference>
<dbReference type="GO" id="GO:0008270">
    <property type="term" value="F:zinc ion binding"/>
    <property type="evidence" value="ECO:0007669"/>
    <property type="project" value="UniProtKB-KW"/>
</dbReference>
<dbReference type="VEuPathDB" id="AmoebaDB:DICPUDRAFT_37036"/>
<evidence type="ECO:0000256" key="5">
    <source>
        <dbReference type="PIRSR" id="PIRSR005586-1"/>
    </source>
</evidence>
<evidence type="ECO:0000259" key="8">
    <source>
        <dbReference type="PROSITE" id="PS51133"/>
    </source>
</evidence>
<feature type="binding site" evidence="5">
    <location>
        <position position="7"/>
    </location>
    <ligand>
        <name>Zn(2+)</name>
        <dbReference type="ChEBI" id="CHEBI:29105"/>
        <label>1</label>
    </ligand>
</feature>
<dbReference type="FunCoup" id="F0ZS39">
    <property type="interactions" value="231"/>
</dbReference>
<dbReference type="Proteomes" id="UP000001064">
    <property type="component" value="Unassembled WGS sequence"/>
</dbReference>
<feature type="binding site" evidence="5">
    <location>
        <position position="97"/>
    </location>
    <ligand>
        <name>Zn(2+)</name>
        <dbReference type="ChEBI" id="CHEBI:29105"/>
        <label>2</label>
    </ligand>
</feature>
<evidence type="ECO:0000256" key="1">
    <source>
        <dbReference type="ARBA" id="ARBA00022723"/>
    </source>
</evidence>
<dbReference type="SUPFAM" id="SSF57783">
    <property type="entry name" value="Zinc beta-ribbon"/>
    <property type="match status" value="1"/>
</dbReference>
<feature type="binding site" evidence="5">
    <location>
        <position position="72"/>
    </location>
    <ligand>
        <name>Zn(2+)</name>
        <dbReference type="ChEBI" id="CHEBI:29105"/>
        <label>2</label>
    </ligand>
</feature>
<dbReference type="Pfam" id="PF01096">
    <property type="entry name" value="Zn_ribbon_TFIIS"/>
    <property type="match status" value="1"/>
</dbReference>
<dbReference type="AlphaFoldDB" id="F0ZS39"/>
<evidence type="ECO:0000256" key="2">
    <source>
        <dbReference type="ARBA" id="ARBA00022771"/>
    </source>
</evidence>
<feature type="binding site" evidence="5">
    <location>
        <position position="69"/>
    </location>
    <ligand>
        <name>Zn(2+)</name>
        <dbReference type="ChEBI" id="CHEBI:29105"/>
        <label>2</label>
    </ligand>
</feature>
<feature type="zinc finger region" description="C4-type" evidence="6">
    <location>
        <begin position="4"/>
        <end position="27"/>
    </location>
</feature>
<evidence type="ECO:0000256" key="3">
    <source>
        <dbReference type="ARBA" id="ARBA00022833"/>
    </source>
</evidence>
<proteinExistence type="inferred from homology"/>
<dbReference type="InterPro" id="IPR001222">
    <property type="entry name" value="Znf_TFIIS"/>
</dbReference>
<comment type="similarity">
    <text evidence="4 7">Belongs to the archaeal rpoM/eukaryotic RPA12/RPB9/RPC11 RNA polymerase family.</text>
</comment>
<dbReference type="SMART" id="SM00440">
    <property type="entry name" value="ZnF_C2C2"/>
    <property type="match status" value="1"/>
</dbReference>
<dbReference type="GO" id="GO:0005666">
    <property type="term" value="C:RNA polymerase III complex"/>
    <property type="evidence" value="ECO:0000318"/>
    <property type="project" value="GO_Central"/>
</dbReference>
<dbReference type="GO" id="GO:0006386">
    <property type="term" value="P:termination of RNA polymerase III transcription"/>
    <property type="evidence" value="ECO:0000318"/>
    <property type="project" value="GO_Central"/>
</dbReference>
<keyword evidence="4" id="KW-0539">Nucleus</keyword>
<name>F0ZS39_DICPU</name>
<comment type="function">
    <text evidence="4">DNA-dependent RNA polymerase catalyzes the transcription of DNA into RNA using the four ribonucleoside triphosphates as substrates.</text>
</comment>